<keyword evidence="1" id="KW-0472">Membrane</keyword>
<sequence length="403" mass="46973">MKYEVKEIAYNERLFKKLIKQALLKAPQQKHSIEDIVLATGLSTRWVAYTLSLLLRRYPCRFETNENNDLLYIFDFDAGENRLQRWFTQWLKTSPNTKGGWLRKTVAHIAGITDQLKDRWLTEKLILNYIRNNQGQIVIAELIQLTGWSIRQAETEAVQLLANYEGEVEITTQGVIIYKFAQFAKPSNESVDISESLKIWERPLAEKEWKGEDLEKKIKALNQWNFRIAATAPLVFGGLFYLLSGSVPTQVLLLSAGLPLSLSTLFYSIPAVRKLRLSLENEKIRRKNVERYVLKAIFHRIHQQIRPERQIKVLIDDVKPLKTYLYWWNSRLVDQSMFDVLMMLTCTYDKEAIFREKALALDAELNVDTSGEICYEFERLHLEITEVAHNRLPSSNSFDNLLI</sequence>
<gene>
    <name evidence="2" type="ORF">M23134_02772</name>
</gene>
<evidence type="ECO:0000313" key="3">
    <source>
        <dbReference type="Proteomes" id="UP000004095"/>
    </source>
</evidence>
<dbReference type="Proteomes" id="UP000004095">
    <property type="component" value="Unassembled WGS sequence"/>
</dbReference>
<dbReference type="eggNOG" id="ENOG5034BNE">
    <property type="taxonomic scope" value="Bacteria"/>
</dbReference>
<accession>A1ZWG2</accession>
<evidence type="ECO:0000256" key="1">
    <source>
        <dbReference type="SAM" id="Phobius"/>
    </source>
</evidence>
<reference evidence="2 3" key="1">
    <citation type="submission" date="2007-01" db="EMBL/GenBank/DDBJ databases">
        <authorList>
            <person name="Haygood M."/>
            <person name="Podell S."/>
            <person name="Anderson C."/>
            <person name="Hopkinson B."/>
            <person name="Roe K."/>
            <person name="Barbeau K."/>
            <person name="Gaasterland T."/>
            <person name="Ferriera S."/>
            <person name="Johnson J."/>
            <person name="Kravitz S."/>
            <person name="Beeson K."/>
            <person name="Sutton G."/>
            <person name="Rogers Y.-H."/>
            <person name="Friedman R."/>
            <person name="Frazier M."/>
            <person name="Venter J.C."/>
        </authorList>
    </citation>
    <scope>NUCLEOTIDE SEQUENCE [LARGE SCALE GENOMIC DNA]</scope>
    <source>
        <strain evidence="2 3">ATCC 23134</strain>
    </source>
</reference>
<feature type="transmembrane region" description="Helical" evidence="1">
    <location>
        <begin position="224"/>
        <end position="243"/>
    </location>
</feature>
<dbReference type="AlphaFoldDB" id="A1ZWG2"/>
<organism evidence="2 3">
    <name type="scientific">Microscilla marina ATCC 23134</name>
    <dbReference type="NCBI Taxonomy" id="313606"/>
    <lineage>
        <taxon>Bacteria</taxon>
        <taxon>Pseudomonadati</taxon>
        <taxon>Bacteroidota</taxon>
        <taxon>Cytophagia</taxon>
        <taxon>Cytophagales</taxon>
        <taxon>Microscillaceae</taxon>
        <taxon>Microscilla</taxon>
    </lineage>
</organism>
<name>A1ZWG2_MICM2</name>
<dbReference type="EMBL" id="AAWS01000051">
    <property type="protein sequence ID" value="EAY25302.1"/>
    <property type="molecule type" value="Genomic_DNA"/>
</dbReference>
<proteinExistence type="predicted"/>
<keyword evidence="3" id="KW-1185">Reference proteome</keyword>
<keyword evidence="1" id="KW-1133">Transmembrane helix</keyword>
<dbReference type="RefSeq" id="WP_002703119.1">
    <property type="nucleotide sequence ID" value="NZ_AAWS01000051.1"/>
</dbReference>
<dbReference type="OrthoDB" id="978359at2"/>
<feature type="transmembrane region" description="Helical" evidence="1">
    <location>
        <begin position="249"/>
        <end position="269"/>
    </location>
</feature>
<evidence type="ECO:0000313" key="2">
    <source>
        <dbReference type="EMBL" id="EAY25302.1"/>
    </source>
</evidence>
<protein>
    <submittedName>
        <fullName evidence="2">Uncharacterized protein</fullName>
    </submittedName>
</protein>
<keyword evidence="1" id="KW-0812">Transmembrane</keyword>
<comment type="caution">
    <text evidence="2">The sequence shown here is derived from an EMBL/GenBank/DDBJ whole genome shotgun (WGS) entry which is preliminary data.</text>
</comment>